<dbReference type="Pfam" id="PF06155">
    <property type="entry name" value="GBBH-like_N"/>
    <property type="match status" value="1"/>
</dbReference>
<keyword evidence="2" id="KW-0408">Iron</keyword>
<dbReference type="Gene3D" id="3.30.2020.30">
    <property type="match status" value="1"/>
</dbReference>
<gene>
    <name evidence="4" type="ORF">METZ01_LOCUS376757</name>
</gene>
<evidence type="ECO:0000256" key="1">
    <source>
        <dbReference type="ARBA" id="ARBA00022723"/>
    </source>
</evidence>
<dbReference type="InterPro" id="IPR010376">
    <property type="entry name" value="GBBH-like_N"/>
</dbReference>
<dbReference type="GO" id="GO:0046872">
    <property type="term" value="F:metal ion binding"/>
    <property type="evidence" value="ECO:0007669"/>
    <property type="project" value="UniProtKB-KW"/>
</dbReference>
<dbReference type="PANTHER" id="PTHR35303">
    <property type="entry name" value="OS02G0197800 PROTEIN"/>
    <property type="match status" value="1"/>
</dbReference>
<name>A0A382TPK8_9ZZZZ</name>
<sequence length="103" mass="11807">MNNNLAINDLLLMDSELAVKWNDEKESYIPLKLLRDHCPCAYCSGETDAFGNVYKGPKQNLGETSYKAMNMEKVGHYALRIFWGDHHSDGLYTYKMLRKLGDS</sequence>
<feature type="domain" description="Gamma-butyrobetaine hydroxylase-like N-terminal" evidence="3">
    <location>
        <begin position="14"/>
        <end position="98"/>
    </location>
</feature>
<dbReference type="EMBL" id="UINC01138144">
    <property type="protein sequence ID" value="SVD23903.1"/>
    <property type="molecule type" value="Genomic_DNA"/>
</dbReference>
<reference evidence="4" key="1">
    <citation type="submission" date="2018-05" db="EMBL/GenBank/DDBJ databases">
        <authorList>
            <person name="Lanie J.A."/>
            <person name="Ng W.-L."/>
            <person name="Kazmierczak K.M."/>
            <person name="Andrzejewski T.M."/>
            <person name="Davidsen T.M."/>
            <person name="Wayne K.J."/>
            <person name="Tettelin H."/>
            <person name="Glass J.I."/>
            <person name="Rusch D."/>
            <person name="Podicherti R."/>
            <person name="Tsui H.-C.T."/>
            <person name="Winkler M.E."/>
        </authorList>
    </citation>
    <scope>NUCLEOTIDE SEQUENCE</scope>
</reference>
<organism evidence="4">
    <name type="scientific">marine metagenome</name>
    <dbReference type="NCBI Taxonomy" id="408172"/>
    <lineage>
        <taxon>unclassified sequences</taxon>
        <taxon>metagenomes</taxon>
        <taxon>ecological metagenomes</taxon>
    </lineage>
</organism>
<evidence type="ECO:0000259" key="3">
    <source>
        <dbReference type="Pfam" id="PF06155"/>
    </source>
</evidence>
<keyword evidence="1" id="KW-0479">Metal-binding</keyword>
<protein>
    <recommendedName>
        <fullName evidence="3">Gamma-butyrobetaine hydroxylase-like N-terminal domain-containing protein</fullName>
    </recommendedName>
</protein>
<dbReference type="AlphaFoldDB" id="A0A382TPK8"/>
<evidence type="ECO:0000256" key="2">
    <source>
        <dbReference type="ARBA" id="ARBA00023004"/>
    </source>
</evidence>
<dbReference type="InterPro" id="IPR038492">
    <property type="entry name" value="GBBH-like_N_sf"/>
</dbReference>
<proteinExistence type="predicted"/>
<accession>A0A382TPK8</accession>
<evidence type="ECO:0000313" key="4">
    <source>
        <dbReference type="EMBL" id="SVD23903.1"/>
    </source>
</evidence>